<evidence type="ECO:0000256" key="3">
    <source>
        <dbReference type="ARBA" id="ARBA00023143"/>
    </source>
</evidence>
<dbReference type="Gene3D" id="1.20.1330.10">
    <property type="entry name" value="f41 fragment of flagellin, N-terminal domain"/>
    <property type="match status" value="1"/>
</dbReference>
<dbReference type="Proteomes" id="UP000228987">
    <property type="component" value="Unassembled WGS sequence"/>
</dbReference>
<dbReference type="PANTHER" id="PTHR42792">
    <property type="entry name" value="FLAGELLIN"/>
    <property type="match status" value="1"/>
</dbReference>
<dbReference type="InterPro" id="IPR046358">
    <property type="entry name" value="Flagellin_C"/>
</dbReference>
<evidence type="ECO:0000256" key="2">
    <source>
        <dbReference type="ARBA" id="ARBA00022525"/>
    </source>
</evidence>
<dbReference type="InterPro" id="IPR001492">
    <property type="entry name" value="Flagellin"/>
</dbReference>
<keyword evidence="7" id="KW-0282">Flagellum</keyword>
<accession>A0A2A5CBF6</accession>
<dbReference type="GO" id="GO:0005198">
    <property type="term" value="F:structural molecule activity"/>
    <property type="evidence" value="ECO:0007669"/>
    <property type="project" value="UniProtKB-UniRule"/>
</dbReference>
<keyword evidence="2 4" id="KW-0964">Secreted</keyword>
<feature type="domain" description="Flagellin N-terminal" evidence="5">
    <location>
        <begin position="5"/>
        <end position="143"/>
    </location>
</feature>
<dbReference type="Gene3D" id="6.10.280.190">
    <property type="match status" value="1"/>
</dbReference>
<sequence>MAQVINTNIASLNAQRNLNKSQGMLNTSLQRLSSGMRINSAKDDAAGLAISERFTAQIKGLNQAARNSNDGISLAQTAEGALAEVTNNLQRIRELAVQSANATNSSSDRAAMQQEVTQLVAEIDRVASTSNFNGVKLLDGSFTSQTFQVGANVGETISIASIVNSTKEGLGLMSSTASVTGSAITGALAAGELTINNVDVGVVARDASALAAAINATGTNVTATAAANVVNTGTFTTSTGDQSGDIFTLTVQGVDIAVTSGGVGGVTGTAMDVAFASGTIIDDLAAAGITTSGTFAGGNKTFTATDGSNIVIASTFTDAAGTNNAGGVASGTGTNYSTLASVVSSVGDLVIGGSAPGDAGLTLGITTATVSTTATKSVSTVADANILIATIDTALNTINGSRATLGAVQNRFESVVTSLQTSAENLSASRSRIQDTDFASETANLTKAQILQQAGMAMMAQANSLPQNVLSLLQ</sequence>
<evidence type="ECO:0000259" key="5">
    <source>
        <dbReference type="Pfam" id="PF00669"/>
    </source>
</evidence>
<dbReference type="GO" id="GO:0005576">
    <property type="term" value="C:extracellular region"/>
    <property type="evidence" value="ECO:0007669"/>
    <property type="project" value="UniProtKB-SubCell"/>
</dbReference>
<dbReference type="SUPFAM" id="SSF64518">
    <property type="entry name" value="Phase 1 flagellin"/>
    <property type="match status" value="1"/>
</dbReference>
<gene>
    <name evidence="7" type="ORF">COA71_09565</name>
</gene>
<comment type="function">
    <text evidence="4">Flagellin is the subunit protein which polymerizes to form the filaments of bacterial flagella.</text>
</comment>
<dbReference type="Gene3D" id="6.10.10.10">
    <property type="entry name" value="Flagellar export chaperone, C-terminal domain"/>
    <property type="match status" value="1"/>
</dbReference>
<protein>
    <recommendedName>
        <fullName evidence="4">Flagellin</fullName>
    </recommendedName>
</protein>
<dbReference type="Gene3D" id="2.30.220.10">
    <property type="entry name" value="f41 fragment of flagellin, C-terminal domain"/>
    <property type="match status" value="1"/>
</dbReference>
<proteinExistence type="inferred from homology"/>
<dbReference type="PANTHER" id="PTHR42792:SF2">
    <property type="entry name" value="FLAGELLIN"/>
    <property type="match status" value="1"/>
</dbReference>
<dbReference type="PRINTS" id="PR00207">
    <property type="entry name" value="FLAGELLIN"/>
</dbReference>
<dbReference type="Gene3D" id="2.170.280.10">
    <property type="entry name" value="f41 fragment of flagellin, middle domain"/>
    <property type="match status" value="1"/>
</dbReference>
<dbReference type="GO" id="GO:0009288">
    <property type="term" value="C:bacterial-type flagellum"/>
    <property type="evidence" value="ECO:0007669"/>
    <property type="project" value="UniProtKB-SubCell"/>
</dbReference>
<dbReference type="InterPro" id="IPR001029">
    <property type="entry name" value="Flagellin_N"/>
</dbReference>
<reference evidence="8" key="1">
    <citation type="submission" date="2017-08" db="EMBL/GenBank/DDBJ databases">
        <title>A dynamic microbial community with high functional redundancy inhabits the cold, oxic subseafloor aquifer.</title>
        <authorList>
            <person name="Tully B.J."/>
            <person name="Wheat C.G."/>
            <person name="Glazer B.T."/>
            <person name="Huber J.A."/>
        </authorList>
    </citation>
    <scope>NUCLEOTIDE SEQUENCE [LARGE SCALE GENOMIC DNA]</scope>
</reference>
<evidence type="ECO:0000313" key="8">
    <source>
        <dbReference type="Proteomes" id="UP000228987"/>
    </source>
</evidence>
<comment type="similarity">
    <text evidence="1 4">Belongs to the bacterial flagellin family.</text>
</comment>
<evidence type="ECO:0000256" key="1">
    <source>
        <dbReference type="ARBA" id="ARBA00005709"/>
    </source>
</evidence>
<feature type="domain" description="Flagellin C-terminal" evidence="6">
    <location>
        <begin position="389"/>
        <end position="473"/>
    </location>
</feature>
<keyword evidence="3 4" id="KW-0975">Bacterial flagellum</keyword>
<dbReference type="AlphaFoldDB" id="A0A2A5CBF6"/>
<dbReference type="Pfam" id="PF00669">
    <property type="entry name" value="Flagellin_N"/>
    <property type="match status" value="1"/>
</dbReference>
<dbReference type="Pfam" id="PF00700">
    <property type="entry name" value="Flagellin_C"/>
    <property type="match status" value="1"/>
</dbReference>
<keyword evidence="7" id="KW-0966">Cell projection</keyword>
<comment type="subcellular location">
    <subcellularLocation>
        <location evidence="4">Secreted</location>
    </subcellularLocation>
    <subcellularLocation>
        <location evidence="4">Bacterial flagellum</location>
    </subcellularLocation>
</comment>
<dbReference type="InterPro" id="IPR042187">
    <property type="entry name" value="Flagellin_C_sub2"/>
</dbReference>
<evidence type="ECO:0000256" key="4">
    <source>
        <dbReference type="RuleBase" id="RU362073"/>
    </source>
</evidence>
<name>A0A2A5CBF6_9GAMM</name>
<keyword evidence="7" id="KW-0969">Cilium</keyword>
<evidence type="ECO:0000259" key="6">
    <source>
        <dbReference type="Pfam" id="PF00700"/>
    </source>
</evidence>
<comment type="caution">
    <text evidence="7">The sequence shown here is derived from an EMBL/GenBank/DDBJ whole genome shotgun (WGS) entry which is preliminary data.</text>
</comment>
<dbReference type="EMBL" id="NVWI01000007">
    <property type="protein sequence ID" value="PCJ40841.1"/>
    <property type="molecule type" value="Genomic_DNA"/>
</dbReference>
<evidence type="ECO:0000313" key="7">
    <source>
        <dbReference type="EMBL" id="PCJ40841.1"/>
    </source>
</evidence>
<organism evidence="7 8">
    <name type="scientific">SAR86 cluster bacterium</name>
    <dbReference type="NCBI Taxonomy" id="2030880"/>
    <lineage>
        <taxon>Bacteria</taxon>
        <taxon>Pseudomonadati</taxon>
        <taxon>Pseudomonadota</taxon>
        <taxon>Gammaproteobacteria</taxon>
        <taxon>SAR86 cluster</taxon>
    </lineage>
</organism>